<dbReference type="AlphaFoldDB" id="A0AAV8YDB4"/>
<reference evidence="4" key="1">
    <citation type="journal article" date="2023" name="Insect Mol. Biol.">
        <title>Genome sequencing provides insights into the evolution of gene families encoding plant cell wall-degrading enzymes in longhorned beetles.</title>
        <authorList>
            <person name="Shin N.R."/>
            <person name="Okamura Y."/>
            <person name="Kirsch R."/>
            <person name="Pauchet Y."/>
        </authorList>
    </citation>
    <scope>NUCLEOTIDE SEQUENCE</scope>
    <source>
        <strain evidence="4">AMC_N1</strain>
    </source>
</reference>
<accession>A0AAV8YDB4</accession>
<feature type="chain" id="PRO_5043866203" description="DUF243 domain-containing protein" evidence="2">
    <location>
        <begin position="19"/>
        <end position="353"/>
    </location>
</feature>
<dbReference type="InterPro" id="IPR004145">
    <property type="entry name" value="DUF243"/>
</dbReference>
<feature type="signal peptide" evidence="2">
    <location>
        <begin position="1"/>
        <end position="18"/>
    </location>
</feature>
<gene>
    <name evidence="4" type="ORF">NQ318_006710</name>
</gene>
<dbReference type="EMBL" id="JAPWTK010000120">
    <property type="protein sequence ID" value="KAJ8949287.1"/>
    <property type="molecule type" value="Genomic_DNA"/>
</dbReference>
<evidence type="ECO:0000313" key="5">
    <source>
        <dbReference type="Proteomes" id="UP001162162"/>
    </source>
</evidence>
<evidence type="ECO:0000256" key="1">
    <source>
        <dbReference type="SAM" id="MobiDB-lite"/>
    </source>
</evidence>
<dbReference type="GO" id="GO:0008010">
    <property type="term" value="F:structural constituent of chitin-based larval cuticle"/>
    <property type="evidence" value="ECO:0007669"/>
    <property type="project" value="TreeGrafter"/>
</dbReference>
<feature type="domain" description="DUF243" evidence="3">
    <location>
        <begin position="220"/>
        <end position="317"/>
    </location>
</feature>
<dbReference type="GO" id="GO:0062129">
    <property type="term" value="C:chitin-based extracellular matrix"/>
    <property type="evidence" value="ECO:0007669"/>
    <property type="project" value="TreeGrafter"/>
</dbReference>
<dbReference type="Pfam" id="PF03103">
    <property type="entry name" value="DUF243"/>
    <property type="match status" value="1"/>
</dbReference>
<feature type="compositionally biased region" description="Polar residues" evidence="1">
    <location>
        <begin position="108"/>
        <end position="133"/>
    </location>
</feature>
<feature type="region of interest" description="Disordered" evidence="1">
    <location>
        <begin position="108"/>
        <end position="213"/>
    </location>
</feature>
<keyword evidence="5" id="KW-1185">Reference proteome</keyword>
<feature type="compositionally biased region" description="Low complexity" evidence="1">
    <location>
        <begin position="134"/>
        <end position="181"/>
    </location>
</feature>
<dbReference type="SMART" id="SM00690">
    <property type="entry name" value="DM5"/>
    <property type="match status" value="1"/>
</dbReference>
<feature type="region of interest" description="Disordered" evidence="1">
    <location>
        <begin position="61"/>
        <end position="87"/>
    </location>
</feature>
<feature type="compositionally biased region" description="Polar residues" evidence="1">
    <location>
        <begin position="182"/>
        <end position="210"/>
    </location>
</feature>
<dbReference type="GO" id="GO:0040003">
    <property type="term" value="P:chitin-based cuticle development"/>
    <property type="evidence" value="ECO:0007669"/>
    <property type="project" value="TreeGrafter"/>
</dbReference>
<feature type="compositionally biased region" description="Low complexity" evidence="1">
    <location>
        <begin position="65"/>
        <end position="85"/>
    </location>
</feature>
<evidence type="ECO:0000259" key="3">
    <source>
        <dbReference type="SMART" id="SM00690"/>
    </source>
</evidence>
<sequence>MFKLLLQIITTLVVLTHGRPELPLGYEYSPENSNISSYSAPLAAVGPLPKLKFDNRSESTLSANKNSSFVPSSSESSGSKAKLSGSHGGNIKIKLKTSLRSLAKNKTVTYGNSSSGQLPTPDNNYYNDKSNIDSVSSSKDANSSSSGINTLSSRPSTSSFKSFSPLTSSNGSTSLSSHATSPGTASNGNGSSTLSSAVSKINKNDSSASSDDFDPYDIESIIHKHVYLNLPPPEFEEDHRQVHVKLPPKQKHYKIIFIEAPVVAVPTIENIPRIQPDEEKTLVYVLSKMEQSDIQIPMIVRTKPSKPEVYFVGYTTQDKEPINENTSQGSEFRQYRRPWLSKRGHGTFKPNNW</sequence>
<proteinExistence type="predicted"/>
<name>A0AAV8YDB4_9CUCU</name>
<comment type="caution">
    <text evidence="4">The sequence shown here is derived from an EMBL/GenBank/DDBJ whole genome shotgun (WGS) entry which is preliminary data.</text>
</comment>
<keyword evidence="2" id="KW-0732">Signal</keyword>
<dbReference type="PANTHER" id="PTHR31927">
    <property type="entry name" value="FI07246P-RELATED-RELATED"/>
    <property type="match status" value="1"/>
</dbReference>
<evidence type="ECO:0000256" key="2">
    <source>
        <dbReference type="SAM" id="SignalP"/>
    </source>
</evidence>
<evidence type="ECO:0000313" key="4">
    <source>
        <dbReference type="EMBL" id="KAJ8949287.1"/>
    </source>
</evidence>
<organism evidence="4 5">
    <name type="scientific">Aromia moschata</name>
    <dbReference type="NCBI Taxonomy" id="1265417"/>
    <lineage>
        <taxon>Eukaryota</taxon>
        <taxon>Metazoa</taxon>
        <taxon>Ecdysozoa</taxon>
        <taxon>Arthropoda</taxon>
        <taxon>Hexapoda</taxon>
        <taxon>Insecta</taxon>
        <taxon>Pterygota</taxon>
        <taxon>Neoptera</taxon>
        <taxon>Endopterygota</taxon>
        <taxon>Coleoptera</taxon>
        <taxon>Polyphaga</taxon>
        <taxon>Cucujiformia</taxon>
        <taxon>Chrysomeloidea</taxon>
        <taxon>Cerambycidae</taxon>
        <taxon>Cerambycinae</taxon>
        <taxon>Callichromatini</taxon>
        <taxon>Aromia</taxon>
    </lineage>
</organism>
<dbReference type="Proteomes" id="UP001162162">
    <property type="component" value="Unassembled WGS sequence"/>
</dbReference>
<protein>
    <recommendedName>
        <fullName evidence="3">DUF243 domain-containing protein</fullName>
    </recommendedName>
</protein>